<dbReference type="Pfam" id="PF00317">
    <property type="entry name" value="Ribonuc_red_lgN"/>
    <property type="match status" value="1"/>
</dbReference>
<feature type="domain" description="Ribonucleotide reductase N-terminal" evidence="8">
    <location>
        <begin position="16"/>
        <end position="97"/>
    </location>
</feature>
<dbReference type="GO" id="GO:0005524">
    <property type="term" value="F:ATP binding"/>
    <property type="evidence" value="ECO:0007669"/>
    <property type="project" value="UniProtKB-KW"/>
</dbReference>
<dbReference type="InterPro" id="IPR039718">
    <property type="entry name" value="Rrm1"/>
</dbReference>
<dbReference type="AlphaFoldDB" id="A0A418GIP1"/>
<comment type="caution">
    <text evidence="9">The sequence shown here is derived from an EMBL/GenBank/DDBJ whole genome shotgun (WGS) entry which is preliminary data.</text>
</comment>
<evidence type="ECO:0000256" key="5">
    <source>
        <dbReference type="ARBA" id="ARBA00023157"/>
    </source>
</evidence>
<evidence type="ECO:0000259" key="7">
    <source>
        <dbReference type="Pfam" id="PF00317"/>
    </source>
</evidence>
<evidence type="ECO:0000259" key="8">
    <source>
        <dbReference type="Pfam" id="PF08343"/>
    </source>
</evidence>
<comment type="catalytic activity">
    <reaction evidence="6">
        <text>a 2'-deoxyribonucleoside 5'-diphosphate + [thioredoxin]-disulfide + H2O = a ribonucleoside 5'-diphosphate + [thioredoxin]-dithiol</text>
        <dbReference type="Rhea" id="RHEA:23252"/>
        <dbReference type="Rhea" id="RHEA-COMP:10698"/>
        <dbReference type="Rhea" id="RHEA-COMP:10700"/>
        <dbReference type="ChEBI" id="CHEBI:15377"/>
        <dbReference type="ChEBI" id="CHEBI:29950"/>
        <dbReference type="ChEBI" id="CHEBI:50058"/>
        <dbReference type="ChEBI" id="CHEBI:57930"/>
        <dbReference type="ChEBI" id="CHEBI:73316"/>
        <dbReference type="EC" id="1.17.4.1"/>
    </reaction>
</comment>
<dbReference type="Proteomes" id="UP000284508">
    <property type="component" value="Unassembled WGS sequence"/>
</dbReference>
<dbReference type="SUPFAM" id="SSF48168">
    <property type="entry name" value="R1 subunit of ribonucleotide reductase, N-terminal domain"/>
    <property type="match status" value="1"/>
</dbReference>
<keyword evidence="2" id="KW-0547">Nucleotide-binding</keyword>
<dbReference type="PANTHER" id="PTHR11573">
    <property type="entry name" value="RIBONUCLEOSIDE-DIPHOSPHATE REDUCTASE LARGE CHAIN"/>
    <property type="match status" value="1"/>
</dbReference>
<dbReference type="GO" id="GO:0005971">
    <property type="term" value="C:ribonucleoside-diphosphate reductase complex"/>
    <property type="evidence" value="ECO:0007669"/>
    <property type="project" value="TreeGrafter"/>
</dbReference>
<protein>
    <submittedName>
        <fullName evidence="9">Ribonucleotide-diphosphate reductase subunit alpha</fullName>
    </submittedName>
</protein>
<keyword evidence="1" id="KW-0021">Allosteric enzyme</keyword>
<gene>
    <name evidence="9" type="ORF">D3C88_17015</name>
</gene>
<organism evidence="9 10">
    <name type="scientific">Escherichia coli</name>
    <dbReference type="NCBI Taxonomy" id="562"/>
    <lineage>
        <taxon>Bacteria</taxon>
        <taxon>Pseudomonadati</taxon>
        <taxon>Pseudomonadota</taxon>
        <taxon>Gammaproteobacteria</taxon>
        <taxon>Enterobacterales</taxon>
        <taxon>Enterobacteriaceae</taxon>
        <taxon>Escherichia</taxon>
    </lineage>
</organism>
<feature type="domain" description="Ribonucleotide reductase large subunit N-terminal" evidence="7">
    <location>
        <begin position="99"/>
        <end position="169"/>
    </location>
</feature>
<sequence length="169" mass="19307">MATTTAERLTQETMDYHALNAMLNLYDSAGRIQFDKDSQAVDAFMTTHVRPNSVAFSSQQQRLNWLVNEGYYDESVLNRYSRDFVITLFAHAHASGFRFQTFLGAWKFYTSYTLKTFDGKRYLEDFADRVTMVALTLAQGDETLATQLTDEMLSGRFQPATPTFLNCGK</sequence>
<keyword evidence="5" id="KW-1015">Disulfide bond</keyword>
<evidence type="ECO:0000256" key="6">
    <source>
        <dbReference type="ARBA" id="ARBA00047754"/>
    </source>
</evidence>
<reference evidence="9 10" key="1">
    <citation type="journal article" date="2018" name="BMC Microbiol.">
        <title>Genome sequencing of strains of the most prevalent clonal group of O1:K1:H7 Escherichia coli that causes neonatal meningitis in France.</title>
        <authorList>
            <person name="Geslain G."/>
            <person name="Birgy A."/>
            <person name="Adiba S."/>
            <person name="Magnan M."/>
            <person name="Courroux C."/>
            <person name="Levy C."/>
            <person name="Cohen R."/>
            <person name="Bidet P."/>
            <person name="Bonacorsi S."/>
        </authorList>
    </citation>
    <scope>NUCLEOTIDE SEQUENCE [LARGE SCALE GENOMIC DNA]</scope>
    <source>
        <strain evidence="9 10">S308</strain>
    </source>
</reference>
<dbReference type="EMBL" id="QXHA01001249">
    <property type="protein sequence ID" value="RIB40734.1"/>
    <property type="molecule type" value="Genomic_DNA"/>
</dbReference>
<dbReference type="InterPro" id="IPR013554">
    <property type="entry name" value="RNR_N"/>
</dbReference>
<dbReference type="GO" id="GO:0009263">
    <property type="term" value="P:deoxyribonucleotide biosynthetic process"/>
    <property type="evidence" value="ECO:0007669"/>
    <property type="project" value="UniProtKB-KW"/>
</dbReference>
<keyword evidence="3" id="KW-0067">ATP-binding</keyword>
<feature type="non-terminal residue" evidence="9">
    <location>
        <position position="169"/>
    </location>
</feature>
<dbReference type="PANTHER" id="PTHR11573:SF30">
    <property type="entry name" value="RIBONUCLEOSIDE-DIPHOSPHATE REDUCTASE 2 SUBUNIT ALPHA"/>
    <property type="match status" value="1"/>
</dbReference>
<dbReference type="Gene3D" id="3.20.70.20">
    <property type="match status" value="1"/>
</dbReference>
<evidence type="ECO:0000313" key="9">
    <source>
        <dbReference type="EMBL" id="RIB40734.1"/>
    </source>
</evidence>
<keyword evidence="4" id="KW-0215">Deoxyribonucleotide synthesis</keyword>
<dbReference type="InterPro" id="IPR008926">
    <property type="entry name" value="RNR_R1-su_N"/>
</dbReference>
<name>A0A418GIP1_ECOLX</name>
<evidence type="ECO:0000313" key="10">
    <source>
        <dbReference type="Proteomes" id="UP000284508"/>
    </source>
</evidence>
<evidence type="ECO:0000256" key="1">
    <source>
        <dbReference type="ARBA" id="ARBA00022533"/>
    </source>
</evidence>
<dbReference type="GO" id="GO:0004748">
    <property type="term" value="F:ribonucleoside-diphosphate reductase activity, thioredoxin disulfide as acceptor"/>
    <property type="evidence" value="ECO:0007669"/>
    <property type="project" value="UniProtKB-EC"/>
</dbReference>
<dbReference type="InterPro" id="IPR013509">
    <property type="entry name" value="RNR_lsu_N"/>
</dbReference>
<proteinExistence type="predicted"/>
<dbReference type="Pfam" id="PF08343">
    <property type="entry name" value="RNR_N"/>
    <property type="match status" value="1"/>
</dbReference>
<evidence type="ECO:0000256" key="2">
    <source>
        <dbReference type="ARBA" id="ARBA00022741"/>
    </source>
</evidence>
<evidence type="ECO:0000256" key="3">
    <source>
        <dbReference type="ARBA" id="ARBA00022840"/>
    </source>
</evidence>
<evidence type="ECO:0000256" key="4">
    <source>
        <dbReference type="ARBA" id="ARBA00023116"/>
    </source>
</evidence>
<accession>A0A418GIP1</accession>